<accession>A0ABN1DR87</accession>
<proteinExistence type="predicted"/>
<comment type="caution">
    <text evidence="3">The sequence shown here is derived from an EMBL/GenBank/DDBJ whole genome shotgun (WGS) entry which is preliminary data.</text>
</comment>
<keyword evidence="4" id="KW-1185">Reference proteome</keyword>
<evidence type="ECO:0000313" key="4">
    <source>
        <dbReference type="Proteomes" id="UP001500729"/>
    </source>
</evidence>
<dbReference type="RefSeq" id="WP_011873657.1">
    <property type="nucleotide sequence ID" value="NZ_BAAAGS010000050.1"/>
</dbReference>
<reference evidence="3 4" key="1">
    <citation type="journal article" date="2019" name="Int. J. Syst. Evol. Microbiol.">
        <title>The Global Catalogue of Microorganisms (GCM) 10K type strain sequencing project: providing services to taxonomists for standard genome sequencing and annotation.</title>
        <authorList>
            <consortium name="The Broad Institute Genomics Platform"/>
            <consortium name="The Broad Institute Genome Sequencing Center for Infectious Disease"/>
            <person name="Wu L."/>
            <person name="Ma J."/>
        </authorList>
    </citation>
    <scope>NUCLEOTIDE SEQUENCE [LARGE SCALE GENOMIC DNA]</scope>
    <source>
        <strain evidence="3 4">JCM 10303</strain>
    </source>
</reference>
<evidence type="ECO:0000313" key="3">
    <source>
        <dbReference type="EMBL" id="GAA0550139.1"/>
    </source>
</evidence>
<evidence type="ECO:0000256" key="1">
    <source>
        <dbReference type="ARBA" id="ARBA00004370"/>
    </source>
</evidence>
<protein>
    <recommendedName>
        <fullName evidence="5">Mce-associated membrane protein</fullName>
    </recommendedName>
</protein>
<organism evidence="3 4">
    <name type="scientific">Saccharopolyspora erythraea</name>
    <name type="common">Streptomyces erythraeus</name>
    <dbReference type="NCBI Taxonomy" id="1836"/>
    <lineage>
        <taxon>Bacteria</taxon>
        <taxon>Bacillati</taxon>
        <taxon>Actinomycetota</taxon>
        <taxon>Actinomycetes</taxon>
        <taxon>Pseudonocardiales</taxon>
        <taxon>Pseudonocardiaceae</taxon>
        <taxon>Saccharopolyspora</taxon>
    </lineage>
</organism>
<keyword evidence="2" id="KW-0472">Membrane</keyword>
<sequence>MRRRHRIGASLGVGVNAFTAAVALFVFAVCLTGATAASWWSAEHDEEVLRGAARQEALLAGEQVVAAFNTLDYRRVDEGFDRWLALSTGPLHEELSRQRRDGRERLVATAAVTEARVLDAAVTELDERAGTATVIASVEVVVTRDGAPPEPKHDRIQAGLTRTESGWKVSWIGQVPIAVL</sequence>
<dbReference type="PANTHER" id="PTHR37042">
    <property type="entry name" value="OUTER MEMBRANE PROTEIN RV1973"/>
    <property type="match status" value="1"/>
</dbReference>
<evidence type="ECO:0000256" key="2">
    <source>
        <dbReference type="ARBA" id="ARBA00023136"/>
    </source>
</evidence>
<name>A0ABN1DR87_SACER</name>
<gene>
    <name evidence="3" type="ORF">GCM10009533_55800</name>
</gene>
<dbReference type="Proteomes" id="UP001500729">
    <property type="component" value="Unassembled WGS sequence"/>
</dbReference>
<dbReference type="PANTHER" id="PTHR37042:SF4">
    <property type="entry name" value="OUTER MEMBRANE PROTEIN RV1973"/>
    <property type="match status" value="1"/>
</dbReference>
<dbReference type="EMBL" id="BAAAGS010000050">
    <property type="protein sequence ID" value="GAA0550139.1"/>
    <property type="molecule type" value="Genomic_DNA"/>
</dbReference>
<comment type="subcellular location">
    <subcellularLocation>
        <location evidence="1">Membrane</location>
    </subcellularLocation>
</comment>
<evidence type="ECO:0008006" key="5">
    <source>
        <dbReference type="Google" id="ProtNLM"/>
    </source>
</evidence>